<dbReference type="PANTHER" id="PTHR30572:SF18">
    <property type="entry name" value="ABC-TYPE MACROLIDE FAMILY EXPORT SYSTEM PERMEASE COMPONENT 2"/>
    <property type="match status" value="1"/>
</dbReference>
<proteinExistence type="predicted"/>
<feature type="transmembrane region" description="Helical" evidence="6">
    <location>
        <begin position="723"/>
        <end position="742"/>
    </location>
</feature>
<sequence>MLKNYLKIAFRNLVANKGYSAINIGGLAMGMAVAMLIGLWIYDELSFDKGFENHDRIGKVMQQQTFEGKVATGDFVPIPLSTALKNEYAGYFDHVILSHGSGRRILTVGEDKLAESGYYVEPEFSEMLPVNMLSGKASGLNDPLSIMLSESLAKTLFGTADPLNKIIKIDNKRNVTVAGVYQDFPRNSYFKDVAFLMPFKHFEADQEWVKRVADNWNVNSFEIFVQLAPKTTFAAVSDKIRQVRQKHVPEEAKSKPEVFLNPMDRWHLYSEWENGVEVRGRIQFVWLFGINGAFVLLLACINFMNLSTAQSEKRAKEVGIRKAVGSVRSQLIGQFFSESFLVVALAFVLCMLAVVLALPTFNEVADKSIVLPTNNPVFWLLTLGFCLFTGLVAGSYPAVFLSSIQPVKILKGATVRLGRFSSMPRKVLVVLQFTVSVTLIIGTLIVFRQIQFVRNRPIGYDRNGLVHVTMNTPEVQKNYAIINEELLRSGAVTSVAESSSPTTGVFSNDTRLEWDGKDPNMPVDFNIVACTHDFGKTVNWKMKEGRDFDRAYSTDTLGLVINESAIKYMGIKDPVGKEIRWGGLKFHILGVIKDIVTDSPFEPVKQTVYFLNYNWMNYITMRLNPNVSAAASLARIEPIFKRYNPASPFLYNFISIEHDKKFKAEERIGKLSSFFATLAVLVSCLGLFGLASYTAQQRKKEIGVRKVLGASVANLWALLSKEFILLVVISCVLAAPIAFYVLDNWLKGYAYHAEIPAWVFAASAGGALFITLLTVSFQAIKAALANPVKSLRSE</sequence>
<keyword evidence="3 6" id="KW-0812">Transmembrane</keyword>
<feature type="transmembrane region" description="Helical" evidence="6">
    <location>
        <begin position="378"/>
        <end position="401"/>
    </location>
</feature>
<feature type="domain" description="MacB-like periplasmic core" evidence="8">
    <location>
        <begin position="430"/>
        <end position="638"/>
    </location>
</feature>
<evidence type="ECO:0000259" key="7">
    <source>
        <dbReference type="Pfam" id="PF02687"/>
    </source>
</evidence>
<keyword evidence="4 6" id="KW-1133">Transmembrane helix</keyword>
<dbReference type="Pfam" id="PF12704">
    <property type="entry name" value="MacB_PCD"/>
    <property type="match status" value="2"/>
</dbReference>
<dbReference type="InterPro" id="IPR003838">
    <property type="entry name" value="ABC3_permease_C"/>
</dbReference>
<evidence type="ECO:0000256" key="3">
    <source>
        <dbReference type="ARBA" id="ARBA00022692"/>
    </source>
</evidence>
<feature type="transmembrane region" description="Helical" evidence="6">
    <location>
        <begin position="21"/>
        <end position="42"/>
    </location>
</feature>
<comment type="subcellular location">
    <subcellularLocation>
        <location evidence="1">Cell membrane</location>
        <topology evidence="1">Multi-pass membrane protein</topology>
    </subcellularLocation>
</comment>
<evidence type="ECO:0000256" key="6">
    <source>
        <dbReference type="SAM" id="Phobius"/>
    </source>
</evidence>
<feature type="transmembrane region" description="Helical" evidence="6">
    <location>
        <begin position="284"/>
        <end position="306"/>
    </location>
</feature>
<evidence type="ECO:0000313" key="10">
    <source>
        <dbReference type="Proteomes" id="UP000306402"/>
    </source>
</evidence>
<feature type="domain" description="MacB-like periplasmic core" evidence="8">
    <location>
        <begin position="20"/>
        <end position="242"/>
    </location>
</feature>
<evidence type="ECO:0000256" key="4">
    <source>
        <dbReference type="ARBA" id="ARBA00022989"/>
    </source>
</evidence>
<accession>A0A5R9KXL0</accession>
<evidence type="ECO:0000256" key="1">
    <source>
        <dbReference type="ARBA" id="ARBA00004651"/>
    </source>
</evidence>
<dbReference type="Pfam" id="PF02687">
    <property type="entry name" value="FtsX"/>
    <property type="match status" value="2"/>
</dbReference>
<name>A0A5R9KXL0_9BACT</name>
<feature type="transmembrane region" description="Helical" evidence="6">
    <location>
        <begin position="757"/>
        <end position="780"/>
    </location>
</feature>
<dbReference type="Proteomes" id="UP000306402">
    <property type="component" value="Unassembled WGS sequence"/>
</dbReference>
<evidence type="ECO:0000313" key="9">
    <source>
        <dbReference type="EMBL" id="TLV01026.1"/>
    </source>
</evidence>
<dbReference type="GO" id="GO:0005886">
    <property type="term" value="C:plasma membrane"/>
    <property type="evidence" value="ECO:0007669"/>
    <property type="project" value="UniProtKB-SubCell"/>
</dbReference>
<keyword evidence="2" id="KW-1003">Cell membrane</keyword>
<organism evidence="9 10">
    <name type="scientific">Dyadobacter luticola</name>
    <dbReference type="NCBI Taxonomy" id="1979387"/>
    <lineage>
        <taxon>Bacteria</taxon>
        <taxon>Pseudomonadati</taxon>
        <taxon>Bacteroidota</taxon>
        <taxon>Cytophagia</taxon>
        <taxon>Cytophagales</taxon>
        <taxon>Spirosomataceae</taxon>
        <taxon>Dyadobacter</taxon>
    </lineage>
</organism>
<dbReference type="InterPro" id="IPR025857">
    <property type="entry name" value="MacB_PCD"/>
</dbReference>
<dbReference type="OrthoDB" id="5933722at2"/>
<evidence type="ECO:0000259" key="8">
    <source>
        <dbReference type="Pfam" id="PF12704"/>
    </source>
</evidence>
<feature type="domain" description="ABC3 transporter permease C-terminal" evidence="7">
    <location>
        <begin position="674"/>
        <end position="783"/>
    </location>
</feature>
<comment type="caution">
    <text evidence="9">The sequence shown here is derived from an EMBL/GenBank/DDBJ whole genome shotgun (WGS) entry which is preliminary data.</text>
</comment>
<dbReference type="PANTHER" id="PTHR30572">
    <property type="entry name" value="MEMBRANE COMPONENT OF TRANSPORTER-RELATED"/>
    <property type="match status" value="1"/>
</dbReference>
<reference evidence="9 10" key="1">
    <citation type="submission" date="2019-05" db="EMBL/GenBank/DDBJ databases">
        <authorList>
            <person name="Qu J.-H."/>
        </authorList>
    </citation>
    <scope>NUCLEOTIDE SEQUENCE [LARGE SCALE GENOMIC DNA]</scope>
    <source>
        <strain evidence="9 10">T17</strain>
    </source>
</reference>
<dbReference type="RefSeq" id="WP_138366398.1">
    <property type="nucleotide sequence ID" value="NZ_VCEJ01000004.1"/>
</dbReference>
<keyword evidence="10" id="KW-1185">Reference proteome</keyword>
<feature type="domain" description="ABC3 transporter permease C-terminal" evidence="7">
    <location>
        <begin position="293"/>
        <end position="406"/>
    </location>
</feature>
<dbReference type="EMBL" id="VCEJ01000004">
    <property type="protein sequence ID" value="TLV01026.1"/>
    <property type="molecule type" value="Genomic_DNA"/>
</dbReference>
<gene>
    <name evidence="9" type="ORF">FEN17_16310</name>
</gene>
<feature type="transmembrane region" description="Helical" evidence="6">
    <location>
        <begin position="674"/>
        <end position="695"/>
    </location>
</feature>
<feature type="transmembrane region" description="Helical" evidence="6">
    <location>
        <begin position="335"/>
        <end position="358"/>
    </location>
</feature>
<dbReference type="InterPro" id="IPR050250">
    <property type="entry name" value="Macrolide_Exporter_MacB"/>
</dbReference>
<keyword evidence="5 6" id="KW-0472">Membrane</keyword>
<feature type="transmembrane region" description="Helical" evidence="6">
    <location>
        <begin position="427"/>
        <end position="447"/>
    </location>
</feature>
<evidence type="ECO:0000256" key="2">
    <source>
        <dbReference type="ARBA" id="ARBA00022475"/>
    </source>
</evidence>
<evidence type="ECO:0000256" key="5">
    <source>
        <dbReference type="ARBA" id="ARBA00023136"/>
    </source>
</evidence>
<dbReference type="AlphaFoldDB" id="A0A5R9KXL0"/>
<dbReference type="GO" id="GO:0022857">
    <property type="term" value="F:transmembrane transporter activity"/>
    <property type="evidence" value="ECO:0007669"/>
    <property type="project" value="TreeGrafter"/>
</dbReference>
<protein>
    <submittedName>
        <fullName evidence="9">FtsX-like permease family protein</fullName>
    </submittedName>
</protein>